<dbReference type="GO" id="GO:0005975">
    <property type="term" value="P:carbohydrate metabolic process"/>
    <property type="evidence" value="ECO:0007669"/>
    <property type="project" value="TreeGrafter"/>
</dbReference>
<dbReference type="STRING" id="1127699.HMPREF9151_00969"/>
<evidence type="ECO:0000256" key="2">
    <source>
        <dbReference type="SAM" id="SignalP"/>
    </source>
</evidence>
<dbReference type="InterPro" id="IPR036514">
    <property type="entry name" value="SGNH_hydro_sf"/>
</dbReference>
<dbReference type="PATRIC" id="fig|1127699.3.peg.893"/>
<accession>L1NEH6</accession>
<dbReference type="AlphaFoldDB" id="L1NEH6"/>
<evidence type="ECO:0000256" key="1">
    <source>
        <dbReference type="ARBA" id="ARBA00022801"/>
    </source>
</evidence>
<reference evidence="4 5" key="1">
    <citation type="submission" date="2012-05" db="EMBL/GenBank/DDBJ databases">
        <authorList>
            <person name="Weinstock G."/>
            <person name="Sodergren E."/>
            <person name="Lobos E.A."/>
            <person name="Fulton L."/>
            <person name="Fulton R."/>
            <person name="Courtney L."/>
            <person name="Fronick C."/>
            <person name="O'Laughlin M."/>
            <person name="Godfrey J."/>
            <person name="Wilson R.M."/>
            <person name="Miner T."/>
            <person name="Farmer C."/>
            <person name="Delehaunty K."/>
            <person name="Cordes M."/>
            <person name="Minx P."/>
            <person name="Tomlinson C."/>
            <person name="Chen J."/>
            <person name="Wollam A."/>
            <person name="Pepin K.H."/>
            <person name="Bhonagiri V."/>
            <person name="Zhang X."/>
            <person name="Suruliraj S."/>
            <person name="Warren W."/>
            <person name="Mitreva M."/>
            <person name="Mardis E.R."/>
            <person name="Wilson R.K."/>
        </authorList>
    </citation>
    <scope>NUCLEOTIDE SEQUENCE [LARGE SCALE GENOMIC DNA]</scope>
    <source>
        <strain evidence="4 5">F0055</strain>
    </source>
</reference>
<dbReference type="PANTHER" id="PTHR22901:SF0">
    <property type="entry name" value="SIALATE O-ACETYLESTERASE"/>
    <property type="match status" value="1"/>
</dbReference>
<dbReference type="Gene3D" id="3.40.50.1110">
    <property type="entry name" value="SGNH hydrolase"/>
    <property type="match status" value="1"/>
</dbReference>
<evidence type="ECO:0000259" key="3">
    <source>
        <dbReference type="Pfam" id="PF03629"/>
    </source>
</evidence>
<dbReference type="InterPro" id="IPR013783">
    <property type="entry name" value="Ig-like_fold"/>
</dbReference>
<dbReference type="InterPro" id="IPR005181">
    <property type="entry name" value="SASA"/>
</dbReference>
<dbReference type="RefSeq" id="WP_009162183.1">
    <property type="nucleotide sequence ID" value="NZ_KB290984.1"/>
</dbReference>
<dbReference type="HOGENOM" id="CLU_015150_0_0_10"/>
<keyword evidence="5" id="KW-1185">Reference proteome</keyword>
<dbReference type="Pfam" id="PF03629">
    <property type="entry name" value="SASA"/>
    <property type="match status" value="1"/>
</dbReference>
<dbReference type="OrthoDB" id="9816001at2"/>
<dbReference type="Proteomes" id="UP000010433">
    <property type="component" value="Unassembled WGS sequence"/>
</dbReference>
<keyword evidence="2" id="KW-0732">Signal</keyword>
<name>L1NEH6_9BACT</name>
<evidence type="ECO:0000313" key="4">
    <source>
        <dbReference type="EMBL" id="EKY01612.1"/>
    </source>
</evidence>
<dbReference type="GO" id="GO:0001681">
    <property type="term" value="F:sialate O-acetylesterase activity"/>
    <property type="evidence" value="ECO:0007669"/>
    <property type="project" value="InterPro"/>
</dbReference>
<dbReference type="SUPFAM" id="SSF52266">
    <property type="entry name" value="SGNH hydrolase"/>
    <property type="match status" value="1"/>
</dbReference>
<feature type="domain" description="Sialate O-acetylesterase" evidence="3">
    <location>
        <begin position="110"/>
        <end position="363"/>
    </location>
</feature>
<dbReference type="Gene3D" id="2.60.40.10">
    <property type="entry name" value="Immunoglobulins"/>
    <property type="match status" value="1"/>
</dbReference>
<protein>
    <recommendedName>
        <fullName evidence="3">Sialate O-acetylesterase domain-containing protein</fullName>
    </recommendedName>
</protein>
<feature type="chain" id="PRO_5003954528" description="Sialate O-acetylesterase domain-containing protein" evidence="2">
    <location>
        <begin position="26"/>
        <end position="486"/>
    </location>
</feature>
<comment type="caution">
    <text evidence="4">The sequence shown here is derived from an EMBL/GenBank/DDBJ whole genome shotgun (WGS) entry which is preliminary data.</text>
</comment>
<organism evidence="4 5">
    <name type="scientific">Hoylesella saccharolytica F0055</name>
    <dbReference type="NCBI Taxonomy" id="1127699"/>
    <lineage>
        <taxon>Bacteria</taxon>
        <taxon>Pseudomonadati</taxon>
        <taxon>Bacteroidota</taxon>
        <taxon>Bacteroidia</taxon>
        <taxon>Bacteroidales</taxon>
        <taxon>Prevotellaceae</taxon>
        <taxon>Hoylesella</taxon>
    </lineage>
</organism>
<evidence type="ECO:0000313" key="5">
    <source>
        <dbReference type="Proteomes" id="UP000010433"/>
    </source>
</evidence>
<proteinExistence type="predicted"/>
<dbReference type="InterPro" id="IPR039329">
    <property type="entry name" value="SIAE"/>
</dbReference>
<dbReference type="EMBL" id="AMEP01000065">
    <property type="protein sequence ID" value="EKY01612.1"/>
    <property type="molecule type" value="Genomic_DNA"/>
</dbReference>
<dbReference type="PANTHER" id="PTHR22901">
    <property type="entry name" value="SIALATE O-ACETYLESTERASE"/>
    <property type="match status" value="1"/>
</dbReference>
<sequence>MRSMRGFLLLICGFISALFAEKMQAKVTLPTIWGNHMVLQQGAEVRFSGTAKSNRKVTITTSWDKKKTTTTTDKEGNWTATVATPAAGGPYSIVFSDGEELTLSDILIGEVWFCSGQSNMEMPVRGFRGQPVYGSQSYIVSADSNRSLRLFTVKRSWSTRPKTDGVSGYWTPLSPKEVGDFSATAYFFGEQLQKTLGIPVGLIHCSWSASRIEAWMSRETLQPFSEVKLPDEDTTDLKAYAQTPTLLWNAMVYPWQGVPVKGVIWYQGEANSAAPQLYKRLFPAMVAQWRTFFQNPDIPFYYVQIAPYRSDAKDGFTCAEFRQCQLELMKEVPHVGMVTTTDAGSERFIHPPHKIKVGQRLAYWALAKTYGIPGFLYSGPIYKTYTLKKNVVELTFDYGQEGLIPENERLKGFEIVDKKGKIFPAEAEIINGSARVKVWNDAVAEPVEVRYCYRNYMEGNLFNNAEIPASPFRVVLNAASAAPIAP</sequence>
<feature type="signal peptide" evidence="2">
    <location>
        <begin position="1"/>
        <end position="25"/>
    </location>
</feature>
<keyword evidence="1" id="KW-0378">Hydrolase</keyword>
<gene>
    <name evidence="4" type="ORF">HMPREF9151_00969</name>
</gene>